<dbReference type="Proteomes" id="UP001054837">
    <property type="component" value="Unassembled WGS sequence"/>
</dbReference>
<evidence type="ECO:0000313" key="1">
    <source>
        <dbReference type="EMBL" id="GIY27336.1"/>
    </source>
</evidence>
<reference evidence="1 2" key="1">
    <citation type="submission" date="2021-06" db="EMBL/GenBank/DDBJ databases">
        <title>Caerostris darwini draft genome.</title>
        <authorList>
            <person name="Kono N."/>
            <person name="Arakawa K."/>
        </authorList>
    </citation>
    <scope>NUCLEOTIDE SEQUENCE [LARGE SCALE GENOMIC DNA]</scope>
</reference>
<comment type="caution">
    <text evidence="1">The sequence shown here is derived from an EMBL/GenBank/DDBJ whole genome shotgun (WGS) entry which is preliminary data.</text>
</comment>
<proteinExistence type="predicted"/>
<protein>
    <submittedName>
        <fullName evidence="1">Uncharacterized protein</fullName>
    </submittedName>
</protein>
<evidence type="ECO:0000313" key="2">
    <source>
        <dbReference type="Proteomes" id="UP001054837"/>
    </source>
</evidence>
<gene>
    <name evidence="1" type="ORF">CDAR_391961</name>
</gene>
<sequence length="100" mass="11452">MKSIINLLCPEDGFIMRSYSYLHPISFYQLSPFCDEQNENFVPSISLFTSRPFFGAASSMATDISVRALCGSRIAEESIFPLQLPFLIFVRLLRRREGIH</sequence>
<keyword evidence="2" id="KW-1185">Reference proteome</keyword>
<accession>A0AAV4S2Q7</accession>
<organism evidence="1 2">
    <name type="scientific">Caerostris darwini</name>
    <dbReference type="NCBI Taxonomy" id="1538125"/>
    <lineage>
        <taxon>Eukaryota</taxon>
        <taxon>Metazoa</taxon>
        <taxon>Ecdysozoa</taxon>
        <taxon>Arthropoda</taxon>
        <taxon>Chelicerata</taxon>
        <taxon>Arachnida</taxon>
        <taxon>Araneae</taxon>
        <taxon>Araneomorphae</taxon>
        <taxon>Entelegynae</taxon>
        <taxon>Araneoidea</taxon>
        <taxon>Araneidae</taxon>
        <taxon>Caerostris</taxon>
    </lineage>
</organism>
<dbReference type="AlphaFoldDB" id="A0AAV4S2Q7"/>
<dbReference type="EMBL" id="BPLQ01007044">
    <property type="protein sequence ID" value="GIY27336.1"/>
    <property type="molecule type" value="Genomic_DNA"/>
</dbReference>
<name>A0AAV4S2Q7_9ARAC</name>